<name>A0A0D0T8D7_9TREE</name>
<feature type="transmembrane region" description="Helical" evidence="1">
    <location>
        <begin position="59"/>
        <end position="79"/>
    </location>
</feature>
<dbReference type="OrthoDB" id="6604875at2759"/>
<evidence type="ECO:0000259" key="2">
    <source>
        <dbReference type="Pfam" id="PF15055"/>
    </source>
</evidence>
<keyword evidence="1" id="KW-0812">Transmembrane</keyword>
<sequence length="80" mass="8237">MSSTASNPIDKRAFPGKDCLTCRLTGAAAFTGIGAYALVQANQQGAFKRIRPQGAPVVAGKITALIGTVFIGLGIGRLFL</sequence>
<dbReference type="AlphaFoldDB" id="A0A0D0T8D7"/>
<evidence type="ECO:0000313" key="3">
    <source>
        <dbReference type="EMBL" id="KIR42257.1"/>
    </source>
</evidence>
<feature type="transmembrane region" description="Helical" evidence="1">
    <location>
        <begin position="20"/>
        <end position="39"/>
    </location>
</feature>
<dbReference type="Proteomes" id="UP000053392">
    <property type="component" value="Unassembled WGS sequence"/>
</dbReference>
<keyword evidence="4" id="KW-1185">Reference proteome</keyword>
<dbReference type="InterPro" id="IPR028036">
    <property type="entry name" value="DMAC1-like_dom"/>
</dbReference>
<feature type="domain" description="Distal membrane-arm assembly complex protein 1-like" evidence="2">
    <location>
        <begin position="18"/>
        <end position="67"/>
    </location>
</feature>
<gene>
    <name evidence="3" type="ORF">I313_01479</name>
</gene>
<organism evidence="3 4">
    <name type="scientific">Cryptococcus deuterogattii Ram5</name>
    <dbReference type="NCBI Taxonomy" id="1296110"/>
    <lineage>
        <taxon>Eukaryota</taxon>
        <taxon>Fungi</taxon>
        <taxon>Dikarya</taxon>
        <taxon>Basidiomycota</taxon>
        <taxon>Agaricomycotina</taxon>
        <taxon>Tremellomycetes</taxon>
        <taxon>Tremellales</taxon>
        <taxon>Cryptococcaceae</taxon>
        <taxon>Cryptococcus</taxon>
        <taxon>Cryptococcus gattii species complex</taxon>
    </lineage>
</organism>
<keyword evidence="1" id="KW-1133">Transmembrane helix</keyword>
<reference evidence="3 4" key="1">
    <citation type="submission" date="2015-01" db="EMBL/GenBank/DDBJ databases">
        <title>The Genome Sequence of Cryptococcus gattii Ram5.</title>
        <authorList>
            <consortium name="The Broad Institute Genomics Platform"/>
            <person name="Cuomo C."/>
            <person name="Litvintseva A."/>
            <person name="Chen Y."/>
            <person name="Heitman J."/>
            <person name="Sun S."/>
            <person name="Springer D."/>
            <person name="Dromer F."/>
            <person name="Young S."/>
            <person name="Zeng Q."/>
            <person name="Gargeya S."/>
            <person name="Abouelleil A."/>
            <person name="Alvarado L."/>
            <person name="Chapman S.B."/>
            <person name="Gainer-Dewar J."/>
            <person name="Goldberg J."/>
            <person name="Griggs A."/>
            <person name="Gujja S."/>
            <person name="Hansen M."/>
            <person name="Howarth C."/>
            <person name="Imamovic A."/>
            <person name="Larimer J."/>
            <person name="Murphy C."/>
            <person name="Naylor J."/>
            <person name="Pearson M."/>
            <person name="Priest M."/>
            <person name="Roberts A."/>
            <person name="Saif S."/>
            <person name="Shea T."/>
            <person name="Sykes S."/>
            <person name="Wortman J."/>
            <person name="Nusbaum C."/>
            <person name="Birren B."/>
        </authorList>
    </citation>
    <scope>NUCLEOTIDE SEQUENCE [LARGE SCALE GENOMIC DNA]</scope>
    <source>
        <strain evidence="3 4">Ram5</strain>
    </source>
</reference>
<proteinExistence type="predicted"/>
<dbReference type="HOGENOM" id="CLU_2757706_0_0_1"/>
<evidence type="ECO:0000256" key="1">
    <source>
        <dbReference type="SAM" id="Phobius"/>
    </source>
</evidence>
<keyword evidence="1" id="KW-0472">Membrane</keyword>
<dbReference type="EMBL" id="KN847898">
    <property type="protein sequence ID" value="KIR42257.1"/>
    <property type="molecule type" value="Genomic_DNA"/>
</dbReference>
<evidence type="ECO:0000313" key="4">
    <source>
        <dbReference type="Proteomes" id="UP000053392"/>
    </source>
</evidence>
<protein>
    <submittedName>
        <fullName evidence="3">Unplaced genomic scaffold supercont1.3, whole genome shotgun sequence</fullName>
    </submittedName>
</protein>
<accession>A0A0D0T8D7</accession>
<dbReference type="Pfam" id="PF15055">
    <property type="entry name" value="DMAC1_Dmo2"/>
    <property type="match status" value="1"/>
</dbReference>